<dbReference type="STRING" id="1121409.SAMN02745124_02026"/>
<dbReference type="GO" id="GO:0005524">
    <property type="term" value="F:ATP binding"/>
    <property type="evidence" value="ECO:0007669"/>
    <property type="project" value="UniProtKB-KW"/>
</dbReference>
<evidence type="ECO:0000313" key="6">
    <source>
        <dbReference type="Proteomes" id="UP000184139"/>
    </source>
</evidence>
<accession>A0A1M5W1E5</accession>
<dbReference type="EMBL" id="FQXS01000010">
    <property type="protein sequence ID" value="SHH81315.1"/>
    <property type="molecule type" value="Genomic_DNA"/>
</dbReference>
<dbReference type="AlphaFoldDB" id="A0A1M5W1E5"/>
<protein>
    <submittedName>
        <fullName evidence="5">Phage/plasmid primase, P4 family, C-terminal domain-containing protein</fullName>
    </submittedName>
</protein>
<organism evidence="5 6">
    <name type="scientific">Desulfofustis glycolicus DSM 9705</name>
    <dbReference type="NCBI Taxonomy" id="1121409"/>
    <lineage>
        <taxon>Bacteria</taxon>
        <taxon>Pseudomonadati</taxon>
        <taxon>Thermodesulfobacteriota</taxon>
        <taxon>Desulfobulbia</taxon>
        <taxon>Desulfobulbales</taxon>
        <taxon>Desulfocapsaceae</taxon>
        <taxon>Desulfofustis</taxon>
    </lineage>
</organism>
<dbReference type="Proteomes" id="UP000184139">
    <property type="component" value="Unassembled WGS sequence"/>
</dbReference>
<gene>
    <name evidence="5" type="ORF">SAMN02745124_02026</name>
</gene>
<evidence type="ECO:0000256" key="1">
    <source>
        <dbReference type="ARBA" id="ARBA00022741"/>
    </source>
</evidence>
<dbReference type="CDD" id="cd01029">
    <property type="entry name" value="TOPRIM_primases"/>
    <property type="match status" value="1"/>
</dbReference>
<dbReference type="InterPro" id="IPR006171">
    <property type="entry name" value="TOPRIM_dom"/>
</dbReference>
<dbReference type="InterPro" id="IPR027417">
    <property type="entry name" value="P-loop_NTPase"/>
</dbReference>
<dbReference type="Pfam" id="PF13362">
    <property type="entry name" value="Toprim_3"/>
    <property type="match status" value="1"/>
</dbReference>
<keyword evidence="6" id="KW-1185">Reference proteome</keyword>
<keyword evidence="1" id="KW-0547">Nucleotide-binding</keyword>
<dbReference type="SUPFAM" id="SSF52540">
    <property type="entry name" value="P-loop containing nucleoside triphosphate hydrolases"/>
    <property type="match status" value="1"/>
</dbReference>
<dbReference type="PANTHER" id="PTHR35372:SF2">
    <property type="entry name" value="SF3 HELICASE DOMAIN-CONTAINING PROTEIN"/>
    <property type="match status" value="1"/>
</dbReference>
<evidence type="ECO:0000256" key="2">
    <source>
        <dbReference type="ARBA" id="ARBA00022801"/>
    </source>
</evidence>
<reference evidence="5 6" key="1">
    <citation type="submission" date="2016-11" db="EMBL/GenBank/DDBJ databases">
        <authorList>
            <person name="Jaros S."/>
            <person name="Januszkiewicz K."/>
            <person name="Wedrychowicz H."/>
        </authorList>
    </citation>
    <scope>NUCLEOTIDE SEQUENCE [LARGE SCALE GENOMIC DNA]</scope>
    <source>
        <strain evidence="5 6">DSM 9705</strain>
    </source>
</reference>
<evidence type="ECO:0000259" key="4">
    <source>
        <dbReference type="PROSITE" id="PS51206"/>
    </source>
</evidence>
<dbReference type="PANTHER" id="PTHR35372">
    <property type="entry name" value="ATP BINDING PROTEIN-RELATED"/>
    <property type="match status" value="1"/>
</dbReference>
<dbReference type="InterPro" id="IPR014818">
    <property type="entry name" value="Phage/plasmid_primase_P4_C"/>
</dbReference>
<evidence type="ECO:0000256" key="3">
    <source>
        <dbReference type="ARBA" id="ARBA00022840"/>
    </source>
</evidence>
<proteinExistence type="predicted"/>
<dbReference type="InterPro" id="IPR034154">
    <property type="entry name" value="TOPRIM_DnaG/twinkle"/>
</dbReference>
<evidence type="ECO:0000313" key="5">
    <source>
        <dbReference type="EMBL" id="SHH81315.1"/>
    </source>
</evidence>
<dbReference type="PROSITE" id="PS51206">
    <property type="entry name" value="SF3_HELICASE_1"/>
    <property type="match status" value="1"/>
</dbReference>
<dbReference type="InterPro" id="IPR006500">
    <property type="entry name" value="Helicase_put_C_phage/plasmid"/>
</dbReference>
<dbReference type="GO" id="GO:0016787">
    <property type="term" value="F:hydrolase activity"/>
    <property type="evidence" value="ECO:0007669"/>
    <property type="project" value="UniProtKB-KW"/>
</dbReference>
<dbReference type="InterPro" id="IPR014015">
    <property type="entry name" value="Helicase_SF3_DNA-vir"/>
</dbReference>
<dbReference type="NCBIfam" id="TIGR01613">
    <property type="entry name" value="primase_Cterm"/>
    <property type="match status" value="1"/>
</dbReference>
<name>A0A1M5W1E5_9BACT</name>
<sequence length="786" mass="88353">MVIPVKVNNIISTVELIDQEGRKSALLSGRKKDGYWATERLPAGPDFKKPILIGEGVATCLSATAATGYPAVAALSCQNLLSVAQQMRHRYPLAEIVLLADLLKDRDEPNPRAVEASEEISGKLAVPDFGPNRQPDMNDFNDLAVQNGLDSVSQCIARSLHHEEVDGSQRENDVNLLLERVVADHGAPHLPENLRLLVDLSKKDRAEFVRVRSELKKRNNEVNLGLLDKDMALYLSNAEKNEASPASPSFPVTYPTCPIALKEKLQHFHDVLVKEEQEGKRKLAPQSLAAQIVAEALKGFFAYSNEGSCWYHYKEGYWQECRPEKFDQVVTLLLYIGTGDVGFTNSYQTGVAALIQKNGKNLLPEFPGNLIPFNNGLLDRDTKKLLPLTPDTATTWIIPFDYLPESHCPNFLNWLDHAVSGDQETIQLLRAWLNALLTGMPELQVFLHLIGPAGTGKSTFGRLVFFLVGEHNATTTTLKQLETNRFEGSNIFGKRLVAIEECDKYGGSVSVLKSMTGQDPLRLERKNKQQNSSFIYRGQTLMMSNERLATKDYTSGIERRRITVEFSRRLTLEERAAWQSRGGEEGLLHPEAPGIINWALALSYAQVQEIFNKMPARTRQANLEAACYNNPVLEWMLETCLPDDHGATQVGVKQEYRGVDGETFYRNSEIWLYANYLTWCRRAGREALSSQRFSSMILDAAHSYGAQVKKERKQKGTMVLGLRFRREDEMPWITKVHGSMQDTMSHKPLKMKNMQEVYTTPTLLSERTDICTVIACGDDEDVEEEI</sequence>
<dbReference type="InterPro" id="IPR045455">
    <property type="entry name" value="NrS-1_pol-like_helicase"/>
</dbReference>
<keyword evidence="3" id="KW-0067">ATP-binding</keyword>
<dbReference type="Pfam" id="PF08706">
    <property type="entry name" value="D5_N"/>
    <property type="match status" value="1"/>
</dbReference>
<dbReference type="InterPro" id="IPR051620">
    <property type="entry name" value="ORF904-like_C"/>
</dbReference>
<dbReference type="Gene3D" id="3.40.50.300">
    <property type="entry name" value="P-loop containing nucleotide triphosphate hydrolases"/>
    <property type="match status" value="1"/>
</dbReference>
<feature type="domain" description="SF3 helicase" evidence="4">
    <location>
        <begin position="424"/>
        <end position="579"/>
    </location>
</feature>
<keyword evidence="2" id="KW-0378">Hydrolase</keyword>
<dbReference type="Pfam" id="PF19263">
    <property type="entry name" value="DUF5906"/>
    <property type="match status" value="1"/>
</dbReference>
<dbReference type="SMART" id="SM00885">
    <property type="entry name" value="D5_N"/>
    <property type="match status" value="1"/>
</dbReference>